<dbReference type="EMBL" id="JYDQ01002593">
    <property type="protein sequence ID" value="KRY03664.1"/>
    <property type="molecule type" value="Genomic_DNA"/>
</dbReference>
<evidence type="ECO:0000256" key="6">
    <source>
        <dbReference type="ARBA" id="ARBA00022918"/>
    </source>
</evidence>
<feature type="non-terminal residue" evidence="8">
    <location>
        <position position="106"/>
    </location>
</feature>
<evidence type="ECO:0000256" key="4">
    <source>
        <dbReference type="ARBA" id="ARBA00022759"/>
    </source>
</evidence>
<dbReference type="GO" id="GO:0003964">
    <property type="term" value="F:RNA-directed DNA polymerase activity"/>
    <property type="evidence" value="ECO:0007669"/>
    <property type="project" value="UniProtKB-KW"/>
</dbReference>
<sequence length="106" mass="12484">LTKAERRYCATRREMLGLVWALREFRPYLYGQRFLVRTDHSCLRWLTTFKEPEGQVARWLESLAELDFEVEHRAGRLHGNADTLSRTSYTQCGRLVVRRPGCPTLN</sequence>
<evidence type="ECO:0000313" key="9">
    <source>
        <dbReference type="Proteomes" id="UP000054783"/>
    </source>
</evidence>
<dbReference type="Pfam" id="PF17917">
    <property type="entry name" value="RT_RNaseH"/>
    <property type="match status" value="1"/>
</dbReference>
<keyword evidence="9" id="KW-1185">Reference proteome</keyword>
<feature type="domain" description="Reverse transcriptase RNase H-like" evidence="7">
    <location>
        <begin position="1"/>
        <end position="65"/>
    </location>
</feature>
<reference evidence="8 9" key="1">
    <citation type="submission" date="2015-01" db="EMBL/GenBank/DDBJ databases">
        <title>Evolution of Trichinella species and genotypes.</title>
        <authorList>
            <person name="Korhonen P.K."/>
            <person name="Edoardo P."/>
            <person name="Giuseppe L.R."/>
            <person name="Gasser R.B."/>
        </authorList>
    </citation>
    <scope>NUCLEOTIDE SEQUENCE [LARGE SCALE GENOMIC DNA]</scope>
    <source>
        <strain evidence="8">ISS2496</strain>
    </source>
</reference>
<keyword evidence="2" id="KW-0548">Nucleotidyltransferase</keyword>
<accession>A0A0V0YU05</accession>
<evidence type="ECO:0000259" key="7">
    <source>
        <dbReference type="Pfam" id="PF17917"/>
    </source>
</evidence>
<evidence type="ECO:0000313" key="8">
    <source>
        <dbReference type="EMBL" id="KRY03664.1"/>
    </source>
</evidence>
<keyword evidence="6" id="KW-0695">RNA-directed DNA polymerase</keyword>
<organism evidence="8 9">
    <name type="scientific">Trichinella patagoniensis</name>
    <dbReference type="NCBI Taxonomy" id="990121"/>
    <lineage>
        <taxon>Eukaryota</taxon>
        <taxon>Metazoa</taxon>
        <taxon>Ecdysozoa</taxon>
        <taxon>Nematoda</taxon>
        <taxon>Enoplea</taxon>
        <taxon>Dorylaimia</taxon>
        <taxon>Trichinellida</taxon>
        <taxon>Trichinellidae</taxon>
        <taxon>Trichinella</taxon>
    </lineage>
</organism>
<dbReference type="CDD" id="cd09274">
    <property type="entry name" value="RNase_HI_RT_Ty3"/>
    <property type="match status" value="1"/>
</dbReference>
<dbReference type="InterPro" id="IPR043502">
    <property type="entry name" value="DNA/RNA_pol_sf"/>
</dbReference>
<keyword evidence="5" id="KW-0378">Hydrolase</keyword>
<dbReference type="Proteomes" id="UP000054783">
    <property type="component" value="Unassembled WGS sequence"/>
</dbReference>
<evidence type="ECO:0000256" key="5">
    <source>
        <dbReference type="ARBA" id="ARBA00022801"/>
    </source>
</evidence>
<dbReference type="PANTHER" id="PTHR37984:SF5">
    <property type="entry name" value="PROTEIN NYNRIN-LIKE"/>
    <property type="match status" value="1"/>
</dbReference>
<comment type="caution">
    <text evidence="8">The sequence shown here is derived from an EMBL/GenBank/DDBJ whole genome shotgun (WGS) entry which is preliminary data.</text>
</comment>
<dbReference type="AlphaFoldDB" id="A0A0V0YU05"/>
<dbReference type="STRING" id="990121.A0A0V0YU05"/>
<proteinExistence type="predicted"/>
<gene>
    <name evidence="8" type="primary">pol</name>
    <name evidence="8" type="ORF">T12_4234</name>
</gene>
<dbReference type="PANTHER" id="PTHR37984">
    <property type="entry name" value="PROTEIN CBG26694"/>
    <property type="match status" value="1"/>
</dbReference>
<dbReference type="OrthoDB" id="6778229at2759"/>
<dbReference type="InterPro" id="IPR050951">
    <property type="entry name" value="Retrovirus_Pol_polyprotein"/>
</dbReference>
<name>A0A0V0YU05_9BILA</name>
<evidence type="ECO:0000256" key="3">
    <source>
        <dbReference type="ARBA" id="ARBA00022722"/>
    </source>
</evidence>
<dbReference type="GO" id="GO:0004519">
    <property type="term" value="F:endonuclease activity"/>
    <property type="evidence" value="ECO:0007669"/>
    <property type="project" value="UniProtKB-KW"/>
</dbReference>
<dbReference type="InterPro" id="IPR041373">
    <property type="entry name" value="RT_RNaseH"/>
</dbReference>
<feature type="non-terminal residue" evidence="8">
    <location>
        <position position="1"/>
    </location>
</feature>
<keyword evidence="4" id="KW-0255">Endonuclease</keyword>
<evidence type="ECO:0000256" key="1">
    <source>
        <dbReference type="ARBA" id="ARBA00022679"/>
    </source>
</evidence>
<evidence type="ECO:0000256" key="2">
    <source>
        <dbReference type="ARBA" id="ARBA00022695"/>
    </source>
</evidence>
<keyword evidence="1" id="KW-0808">Transferase</keyword>
<dbReference type="SUPFAM" id="SSF56672">
    <property type="entry name" value="DNA/RNA polymerases"/>
    <property type="match status" value="1"/>
</dbReference>
<dbReference type="GO" id="GO:0016787">
    <property type="term" value="F:hydrolase activity"/>
    <property type="evidence" value="ECO:0007669"/>
    <property type="project" value="UniProtKB-KW"/>
</dbReference>
<keyword evidence="3" id="KW-0540">Nuclease</keyword>
<protein>
    <submittedName>
        <fullName evidence="8">Retrovirus-related Pol polyprotein from transposon</fullName>
    </submittedName>
</protein>